<evidence type="ECO:0000259" key="7">
    <source>
        <dbReference type="SMART" id="SM00925"/>
    </source>
</evidence>
<dbReference type="Gene3D" id="2.40.40.10">
    <property type="entry name" value="RlpA-like domain"/>
    <property type="match status" value="2"/>
</dbReference>
<proteinExistence type="predicted"/>
<dbReference type="Proteomes" id="UP000269265">
    <property type="component" value="Unassembled WGS sequence"/>
</dbReference>
<dbReference type="CDD" id="cd14485">
    <property type="entry name" value="mltA_like_LT_A"/>
    <property type="match status" value="1"/>
</dbReference>
<evidence type="ECO:0000256" key="2">
    <source>
        <dbReference type="ARBA" id="ARBA00012587"/>
    </source>
</evidence>
<dbReference type="Gene3D" id="2.40.240.50">
    <property type="entry name" value="Barwin-like endoglucanases"/>
    <property type="match status" value="1"/>
</dbReference>
<dbReference type="AlphaFoldDB" id="A0A426VAK2"/>
<evidence type="ECO:0000313" key="8">
    <source>
        <dbReference type="EMBL" id="RRS03977.1"/>
    </source>
</evidence>
<evidence type="ECO:0000256" key="1">
    <source>
        <dbReference type="ARBA" id="ARBA00001420"/>
    </source>
</evidence>
<protein>
    <recommendedName>
        <fullName evidence="2">peptidoglycan lytic exotransglycosylase</fullName>
        <ecNumber evidence="2">4.2.2.n1</ecNumber>
    </recommendedName>
    <alternativeName>
        <fullName evidence="5">Murein hydrolase A</fullName>
    </alternativeName>
</protein>
<dbReference type="PANTHER" id="PTHR30124">
    <property type="entry name" value="MEMBRANE-BOUND LYTIC MUREIN TRANSGLYCOSYLASE A"/>
    <property type="match status" value="1"/>
</dbReference>
<dbReference type="GO" id="GO:0009253">
    <property type="term" value="P:peptidoglycan catabolic process"/>
    <property type="evidence" value="ECO:0007669"/>
    <property type="project" value="TreeGrafter"/>
</dbReference>
<accession>A0A426VAK2</accession>
<gene>
    <name evidence="8" type="ORF">EIP75_12870</name>
</gene>
<dbReference type="InterPro" id="IPR026044">
    <property type="entry name" value="MltA"/>
</dbReference>
<dbReference type="GO" id="GO:0019867">
    <property type="term" value="C:outer membrane"/>
    <property type="evidence" value="ECO:0007669"/>
    <property type="project" value="InterPro"/>
</dbReference>
<dbReference type="EMBL" id="RSED01000009">
    <property type="protein sequence ID" value="RRS03977.1"/>
    <property type="molecule type" value="Genomic_DNA"/>
</dbReference>
<name>A0A426VAK2_9BURK</name>
<dbReference type="GO" id="GO:0071555">
    <property type="term" value="P:cell wall organization"/>
    <property type="evidence" value="ECO:0007669"/>
    <property type="project" value="UniProtKB-KW"/>
</dbReference>
<sequence length="460" mass="50479">MVHHTKNTNSASAASASSRISHMIGRRLRSNHPHRPVRASLALIIAAFLAACGQLPTHHPATPIPPAQPPVPGLHKPSASPETQADGSLAWDRARARWVATDWPELPGWTQDRVGEAWSALWRSCQRATGDWLPVCTRARTLGANWGREAGDETVRQWLETNLRPWRVQGHEGQTTGLLTGYFEPQVDAMRAPFGAFQTPLFRAPADLVTRKPYYTRAELDTLPEARAALAGRELVYVADPLDALMIQVQGSTRIRVLDELTPEGQPRQIRLAFAGHNNQPYQSVARWLVDQGAFPLEQASWGAIRGWAGLNPQRVPEMLRANPRVVFFREEPLTRPDEGPLGAQAVPLTPGRSIAVDRDAVPYGTPVWLDSTEPQAWSANQPAPKPLQRLVVAQDTGGAIVGPVRADYFWGWGDEAMTQAGRTKQPLRVWALWPRDTASTPSDPARILGDVGSGASSVK</sequence>
<dbReference type="GO" id="GO:0004553">
    <property type="term" value="F:hydrolase activity, hydrolyzing O-glycosyl compounds"/>
    <property type="evidence" value="ECO:0007669"/>
    <property type="project" value="InterPro"/>
</dbReference>
<dbReference type="SMART" id="SM00925">
    <property type="entry name" value="MltA"/>
    <property type="match status" value="1"/>
</dbReference>
<dbReference type="GO" id="GO:0009254">
    <property type="term" value="P:peptidoglycan turnover"/>
    <property type="evidence" value="ECO:0007669"/>
    <property type="project" value="InterPro"/>
</dbReference>
<reference evidence="8 9" key="1">
    <citation type="submission" date="2018-12" db="EMBL/GenBank/DDBJ databases">
        <title>The whole draft genome of Aquabacterium sp. SJQ9.</title>
        <authorList>
            <person name="Sun L."/>
            <person name="Gao X."/>
            <person name="Chen W."/>
            <person name="Huang K."/>
        </authorList>
    </citation>
    <scope>NUCLEOTIDE SEQUENCE [LARGE SCALE GENOMIC DNA]</scope>
    <source>
        <strain evidence="8 9">SJQ9</strain>
    </source>
</reference>
<evidence type="ECO:0000256" key="4">
    <source>
        <dbReference type="ARBA" id="ARBA00023316"/>
    </source>
</evidence>
<dbReference type="PIRSF" id="PIRSF019422">
    <property type="entry name" value="MltA"/>
    <property type="match status" value="1"/>
</dbReference>
<dbReference type="OrthoDB" id="9783686at2"/>
<dbReference type="Pfam" id="PF06725">
    <property type="entry name" value="3D"/>
    <property type="match status" value="1"/>
</dbReference>
<dbReference type="InterPro" id="IPR005300">
    <property type="entry name" value="MltA_B"/>
</dbReference>
<comment type="caution">
    <text evidence="8">The sequence shown here is derived from an EMBL/GenBank/DDBJ whole genome shotgun (WGS) entry which is preliminary data.</text>
</comment>
<evidence type="ECO:0000313" key="9">
    <source>
        <dbReference type="Proteomes" id="UP000269265"/>
    </source>
</evidence>
<dbReference type="PANTHER" id="PTHR30124:SF0">
    <property type="entry name" value="MEMBRANE-BOUND LYTIC MUREIN TRANSGLYCOSYLASE A"/>
    <property type="match status" value="1"/>
</dbReference>
<dbReference type="GO" id="GO:0008933">
    <property type="term" value="F:peptidoglycan lytic transglycosylase activity"/>
    <property type="evidence" value="ECO:0007669"/>
    <property type="project" value="TreeGrafter"/>
</dbReference>
<keyword evidence="9" id="KW-1185">Reference proteome</keyword>
<feature type="region of interest" description="Disordered" evidence="6">
    <location>
        <begin position="59"/>
        <end position="87"/>
    </location>
</feature>
<dbReference type="SUPFAM" id="SSF50685">
    <property type="entry name" value="Barwin-like endoglucanases"/>
    <property type="match status" value="1"/>
</dbReference>
<organism evidence="8 9">
    <name type="scientific">Aquabacterium soli</name>
    <dbReference type="NCBI Taxonomy" id="2493092"/>
    <lineage>
        <taxon>Bacteria</taxon>
        <taxon>Pseudomonadati</taxon>
        <taxon>Pseudomonadota</taxon>
        <taxon>Betaproteobacteria</taxon>
        <taxon>Burkholderiales</taxon>
        <taxon>Aquabacterium</taxon>
    </lineage>
</organism>
<evidence type="ECO:0000256" key="6">
    <source>
        <dbReference type="SAM" id="MobiDB-lite"/>
    </source>
</evidence>
<dbReference type="InterPro" id="IPR036908">
    <property type="entry name" value="RlpA-like_sf"/>
</dbReference>
<feature type="domain" description="Lytic transglycosylase MltA" evidence="7">
    <location>
        <begin position="186"/>
        <end position="330"/>
    </location>
</feature>
<dbReference type="InterPro" id="IPR010611">
    <property type="entry name" value="3D_dom"/>
</dbReference>
<keyword evidence="4" id="KW-0961">Cell wall biogenesis/degradation</keyword>
<feature type="compositionally biased region" description="Pro residues" evidence="6">
    <location>
        <begin position="62"/>
        <end position="72"/>
    </location>
</feature>
<dbReference type="Pfam" id="PF03562">
    <property type="entry name" value="MltA"/>
    <property type="match status" value="1"/>
</dbReference>
<keyword evidence="3" id="KW-0456">Lyase</keyword>
<comment type="catalytic activity">
    <reaction evidence="1">
        <text>Exolytic cleavage of the (1-&gt;4)-beta-glycosidic linkage between N-acetylmuramic acid (MurNAc) and N-acetylglucosamine (GlcNAc) residues in peptidoglycan, from either the reducing or the non-reducing ends of the peptidoglycan chains, with concomitant formation of a 1,6-anhydrobond in the MurNAc residue.</text>
        <dbReference type="EC" id="4.2.2.n1"/>
    </reaction>
</comment>
<evidence type="ECO:0000256" key="5">
    <source>
        <dbReference type="ARBA" id="ARBA00030918"/>
    </source>
</evidence>
<dbReference type="CDD" id="cd14668">
    <property type="entry name" value="mlta_B"/>
    <property type="match status" value="1"/>
</dbReference>
<dbReference type="EC" id="4.2.2.n1" evidence="2"/>
<evidence type="ECO:0000256" key="3">
    <source>
        <dbReference type="ARBA" id="ARBA00023239"/>
    </source>
</evidence>
<feature type="region of interest" description="Disordered" evidence="6">
    <location>
        <begin position="439"/>
        <end position="460"/>
    </location>
</feature>